<sequence>MELLALGRESSSGPRAGRDLVVDLSQKEWECLDCAQRAMDMDVMLENYSNLLFVGKSSVLRTIAYVVNVRRSCIKAQSILSMIMKNTPDKSYKCNEIGKVIHEPCQCTPHDTSDTSENYNKYRFGNHRDASVETCGNTGEEPCKYIDFSQTASGKKLHQKQEMWKMLQDSLKIYQATGRKIYKCGECAKCFNHTSKFERHYRMPIGEKSCECSEFGKFFTIKGYLRTHQRIHTEEKSCKCNECDKSFTRKELSSNTSENPHRREILL</sequence>
<name>A0AAW0I4B8_MYOGA</name>
<gene>
    <name evidence="12" type="ORF">U0070_025630</name>
</gene>
<dbReference type="PROSITE" id="PS50805">
    <property type="entry name" value="KRAB"/>
    <property type="match status" value="1"/>
</dbReference>
<dbReference type="SMART" id="SM00349">
    <property type="entry name" value="KRAB"/>
    <property type="match status" value="1"/>
</dbReference>
<evidence type="ECO:0000256" key="6">
    <source>
        <dbReference type="ARBA" id="ARBA00023015"/>
    </source>
</evidence>
<keyword evidence="6" id="KW-0805">Transcription regulation</keyword>
<dbReference type="Proteomes" id="UP001488838">
    <property type="component" value="Unassembled WGS sequence"/>
</dbReference>
<evidence type="ECO:0000256" key="7">
    <source>
        <dbReference type="ARBA" id="ARBA00023163"/>
    </source>
</evidence>
<dbReference type="Gene3D" id="3.30.160.60">
    <property type="entry name" value="Classic Zinc Finger"/>
    <property type="match status" value="3"/>
</dbReference>
<comment type="subcellular location">
    <subcellularLocation>
        <location evidence="1">Nucleus</location>
    </subcellularLocation>
</comment>
<dbReference type="GO" id="GO:0006355">
    <property type="term" value="P:regulation of DNA-templated transcription"/>
    <property type="evidence" value="ECO:0007669"/>
    <property type="project" value="InterPro"/>
</dbReference>
<keyword evidence="8" id="KW-0539">Nucleus</keyword>
<dbReference type="SUPFAM" id="SSF57667">
    <property type="entry name" value="beta-beta-alpha zinc fingers"/>
    <property type="match status" value="1"/>
</dbReference>
<organism evidence="12 13">
    <name type="scientific">Myodes glareolus</name>
    <name type="common">Bank vole</name>
    <name type="synonym">Clethrionomys glareolus</name>
    <dbReference type="NCBI Taxonomy" id="447135"/>
    <lineage>
        <taxon>Eukaryota</taxon>
        <taxon>Metazoa</taxon>
        <taxon>Chordata</taxon>
        <taxon>Craniata</taxon>
        <taxon>Vertebrata</taxon>
        <taxon>Euteleostomi</taxon>
        <taxon>Mammalia</taxon>
        <taxon>Eutheria</taxon>
        <taxon>Euarchontoglires</taxon>
        <taxon>Glires</taxon>
        <taxon>Rodentia</taxon>
        <taxon>Myomorpha</taxon>
        <taxon>Muroidea</taxon>
        <taxon>Cricetidae</taxon>
        <taxon>Arvicolinae</taxon>
        <taxon>Myodes</taxon>
    </lineage>
</organism>
<dbReference type="InterPro" id="IPR036236">
    <property type="entry name" value="Znf_C2H2_sf"/>
</dbReference>
<keyword evidence="5" id="KW-0862">Zinc</keyword>
<evidence type="ECO:0000313" key="13">
    <source>
        <dbReference type="Proteomes" id="UP001488838"/>
    </source>
</evidence>
<feature type="domain" description="KRAB" evidence="11">
    <location>
        <begin position="15"/>
        <end position="89"/>
    </location>
</feature>
<accession>A0AAW0I4B8</accession>
<protein>
    <submittedName>
        <fullName evidence="12">Uncharacterized protein</fullName>
    </submittedName>
</protein>
<dbReference type="PANTHER" id="PTHR23234:SF10">
    <property type="entry name" value="RIKEN CDNA 6720489N17 GENE-RELATED"/>
    <property type="match status" value="1"/>
</dbReference>
<dbReference type="InterPro" id="IPR013087">
    <property type="entry name" value="Znf_C2H2_type"/>
</dbReference>
<dbReference type="AlphaFoldDB" id="A0AAW0I4B8"/>
<keyword evidence="2" id="KW-0479">Metal-binding</keyword>
<dbReference type="InterPro" id="IPR036051">
    <property type="entry name" value="KRAB_dom_sf"/>
</dbReference>
<dbReference type="FunFam" id="3.30.160.60:FF:000012">
    <property type="entry name" value="RB-associated KRAB zinc finger protein-like"/>
    <property type="match status" value="1"/>
</dbReference>
<dbReference type="InterPro" id="IPR001909">
    <property type="entry name" value="KRAB"/>
</dbReference>
<evidence type="ECO:0000313" key="12">
    <source>
        <dbReference type="EMBL" id="KAK7809221.1"/>
    </source>
</evidence>
<keyword evidence="13" id="KW-1185">Reference proteome</keyword>
<dbReference type="CDD" id="cd07765">
    <property type="entry name" value="KRAB_A-box"/>
    <property type="match status" value="1"/>
</dbReference>
<dbReference type="InterPro" id="IPR050758">
    <property type="entry name" value="Znf_C2H2-type"/>
</dbReference>
<dbReference type="Pfam" id="PF01352">
    <property type="entry name" value="KRAB"/>
    <property type="match status" value="1"/>
</dbReference>
<evidence type="ECO:0000256" key="2">
    <source>
        <dbReference type="ARBA" id="ARBA00022723"/>
    </source>
</evidence>
<evidence type="ECO:0000256" key="5">
    <source>
        <dbReference type="ARBA" id="ARBA00022833"/>
    </source>
</evidence>
<dbReference type="SUPFAM" id="SSF109640">
    <property type="entry name" value="KRAB domain (Kruppel-associated box)"/>
    <property type="match status" value="1"/>
</dbReference>
<evidence type="ECO:0000256" key="8">
    <source>
        <dbReference type="ARBA" id="ARBA00023242"/>
    </source>
</evidence>
<evidence type="ECO:0000259" key="11">
    <source>
        <dbReference type="PROSITE" id="PS50805"/>
    </source>
</evidence>
<evidence type="ECO:0000256" key="3">
    <source>
        <dbReference type="ARBA" id="ARBA00022737"/>
    </source>
</evidence>
<dbReference type="EMBL" id="JBBHLL010000218">
    <property type="protein sequence ID" value="KAK7809221.1"/>
    <property type="molecule type" value="Genomic_DNA"/>
</dbReference>
<feature type="domain" description="C2H2-type" evidence="10">
    <location>
        <begin position="210"/>
        <end position="237"/>
    </location>
</feature>
<feature type="non-terminal residue" evidence="12">
    <location>
        <position position="267"/>
    </location>
</feature>
<comment type="caution">
    <text evidence="12">The sequence shown here is derived from an EMBL/GenBank/DDBJ whole genome shotgun (WGS) entry which is preliminary data.</text>
</comment>
<evidence type="ECO:0000256" key="4">
    <source>
        <dbReference type="ARBA" id="ARBA00022771"/>
    </source>
</evidence>
<keyword evidence="4 9" id="KW-0863">Zinc-finger</keyword>
<dbReference type="GO" id="GO:0005634">
    <property type="term" value="C:nucleus"/>
    <property type="evidence" value="ECO:0007669"/>
    <property type="project" value="UniProtKB-SubCell"/>
</dbReference>
<evidence type="ECO:0000256" key="9">
    <source>
        <dbReference type="PROSITE-ProRule" id="PRU00042"/>
    </source>
</evidence>
<keyword evidence="3" id="KW-0677">Repeat</keyword>
<dbReference type="PANTHER" id="PTHR23234">
    <property type="entry name" value="ZNF44 PROTEIN"/>
    <property type="match status" value="1"/>
</dbReference>
<evidence type="ECO:0000256" key="1">
    <source>
        <dbReference type="ARBA" id="ARBA00004123"/>
    </source>
</evidence>
<dbReference type="PROSITE" id="PS50157">
    <property type="entry name" value="ZINC_FINGER_C2H2_2"/>
    <property type="match status" value="2"/>
</dbReference>
<dbReference type="GO" id="GO:0008270">
    <property type="term" value="F:zinc ion binding"/>
    <property type="evidence" value="ECO:0007669"/>
    <property type="project" value="UniProtKB-KW"/>
</dbReference>
<keyword evidence="7" id="KW-0804">Transcription</keyword>
<evidence type="ECO:0000259" key="10">
    <source>
        <dbReference type="PROSITE" id="PS50157"/>
    </source>
</evidence>
<feature type="domain" description="C2H2-type" evidence="10">
    <location>
        <begin position="182"/>
        <end position="209"/>
    </location>
</feature>
<dbReference type="Gene3D" id="6.10.140.140">
    <property type="match status" value="1"/>
</dbReference>
<reference evidence="12 13" key="1">
    <citation type="journal article" date="2023" name="bioRxiv">
        <title>Conserved and derived expression patterns and positive selection on dental genes reveal complex evolutionary context of ever-growing rodent molars.</title>
        <authorList>
            <person name="Calamari Z.T."/>
            <person name="Song A."/>
            <person name="Cohen E."/>
            <person name="Akter M."/>
            <person name="Roy R.D."/>
            <person name="Hallikas O."/>
            <person name="Christensen M.M."/>
            <person name="Li P."/>
            <person name="Marangoni P."/>
            <person name="Jernvall J."/>
            <person name="Klein O.D."/>
        </authorList>
    </citation>
    <scope>NUCLEOTIDE SEQUENCE [LARGE SCALE GENOMIC DNA]</scope>
    <source>
        <strain evidence="12">V071</strain>
    </source>
</reference>
<proteinExistence type="predicted"/>